<sequence>MYETFLAAAKENEKLNITTYNVFSEDMPYLGQDLFGAYGKMAVGEELTDIETRLLAAKQKVMDAVTAADVIVFAFPLWNLTIPAKLQTFIDYIFAAGFTFKYDENGQMVALMPEKKVILLNARGGVYSTPEMSPMDMGVNYMRNVFAGVFGMEIIGEVIIEGHAAVPDQAAAIIEEGLAKVTELAKSL</sequence>
<dbReference type="AlphaFoldDB" id="A0A645H7B1"/>
<dbReference type="InterPro" id="IPR003680">
    <property type="entry name" value="Flavodoxin_fold"/>
</dbReference>
<dbReference type="SUPFAM" id="SSF52218">
    <property type="entry name" value="Flavoproteins"/>
    <property type="match status" value="1"/>
</dbReference>
<dbReference type="InterPro" id="IPR029039">
    <property type="entry name" value="Flavoprotein-like_sf"/>
</dbReference>
<gene>
    <name evidence="2" type="primary">azoR1_2</name>
    <name evidence="2" type="ORF">SDC9_181471</name>
</gene>
<evidence type="ECO:0000313" key="2">
    <source>
        <dbReference type="EMBL" id="MPN33979.1"/>
    </source>
</evidence>
<dbReference type="Gene3D" id="3.40.50.360">
    <property type="match status" value="1"/>
</dbReference>
<dbReference type="EC" id="1.7.-.-" evidence="2"/>
<name>A0A645H7B1_9ZZZZ</name>
<dbReference type="InterPro" id="IPR050104">
    <property type="entry name" value="FMN-dep_NADH:Q_OxRdtase_AzoR1"/>
</dbReference>
<evidence type="ECO:0000259" key="1">
    <source>
        <dbReference type="Pfam" id="PF02525"/>
    </source>
</evidence>
<proteinExistence type="predicted"/>
<dbReference type="EMBL" id="VSSQ01086786">
    <property type="protein sequence ID" value="MPN33979.1"/>
    <property type="molecule type" value="Genomic_DNA"/>
</dbReference>
<keyword evidence="2" id="KW-0560">Oxidoreductase</keyword>
<reference evidence="2" key="1">
    <citation type="submission" date="2019-08" db="EMBL/GenBank/DDBJ databases">
        <authorList>
            <person name="Kucharzyk K."/>
            <person name="Murdoch R.W."/>
            <person name="Higgins S."/>
            <person name="Loffler F."/>
        </authorList>
    </citation>
    <scope>NUCLEOTIDE SEQUENCE</scope>
</reference>
<dbReference type="PANTHER" id="PTHR43741:SF4">
    <property type="entry name" value="FMN-DEPENDENT NADH:QUINONE OXIDOREDUCTASE"/>
    <property type="match status" value="1"/>
</dbReference>
<dbReference type="Pfam" id="PF02525">
    <property type="entry name" value="Flavodoxin_2"/>
    <property type="match status" value="1"/>
</dbReference>
<dbReference type="GO" id="GO:0016491">
    <property type="term" value="F:oxidoreductase activity"/>
    <property type="evidence" value="ECO:0007669"/>
    <property type="project" value="UniProtKB-KW"/>
</dbReference>
<comment type="caution">
    <text evidence="2">The sequence shown here is derived from an EMBL/GenBank/DDBJ whole genome shotgun (WGS) entry which is preliminary data.</text>
</comment>
<dbReference type="PANTHER" id="PTHR43741">
    <property type="entry name" value="FMN-DEPENDENT NADH-AZOREDUCTASE 1"/>
    <property type="match status" value="1"/>
</dbReference>
<feature type="domain" description="Flavodoxin-like fold" evidence="1">
    <location>
        <begin position="3"/>
        <end position="183"/>
    </location>
</feature>
<protein>
    <submittedName>
        <fullName evidence="2">FMN-dependent NADH-azoreductase 1</fullName>
        <ecNumber evidence="2">1.7.-.-</ecNumber>
    </submittedName>
</protein>
<organism evidence="2">
    <name type="scientific">bioreactor metagenome</name>
    <dbReference type="NCBI Taxonomy" id="1076179"/>
    <lineage>
        <taxon>unclassified sequences</taxon>
        <taxon>metagenomes</taxon>
        <taxon>ecological metagenomes</taxon>
    </lineage>
</organism>
<accession>A0A645H7B1</accession>